<dbReference type="Gene3D" id="3.40.50.150">
    <property type="entry name" value="Vaccinia Virus protein VP39"/>
    <property type="match status" value="1"/>
</dbReference>
<reference evidence="5 6" key="1">
    <citation type="submission" date="2023-07" db="EMBL/GenBank/DDBJ databases">
        <title>Genomic Encyclopedia of Type Strains, Phase IV (KMG-IV): sequencing the most valuable type-strain genomes for metagenomic binning, comparative biology and taxonomic classification.</title>
        <authorList>
            <person name="Goeker M."/>
        </authorList>
    </citation>
    <scope>NUCLEOTIDE SEQUENCE [LARGE SCALE GENOMIC DNA]</scope>
    <source>
        <strain evidence="5 6">DSM 46876</strain>
    </source>
</reference>
<keyword evidence="4" id="KW-0694">RNA-binding</keyword>
<dbReference type="InterPro" id="IPR029063">
    <property type="entry name" value="SAM-dependent_MTases_sf"/>
</dbReference>
<keyword evidence="2" id="KW-0808">Transferase</keyword>
<organism evidence="5 6">
    <name type="scientific">Croceifilum oryzae</name>
    <dbReference type="NCBI Taxonomy" id="1553429"/>
    <lineage>
        <taxon>Bacteria</taxon>
        <taxon>Bacillati</taxon>
        <taxon>Bacillota</taxon>
        <taxon>Bacilli</taxon>
        <taxon>Bacillales</taxon>
        <taxon>Thermoactinomycetaceae</taxon>
        <taxon>Croceifilum</taxon>
    </lineage>
</organism>
<keyword evidence="6" id="KW-1185">Reference proteome</keyword>
<dbReference type="GO" id="GO:0003723">
    <property type="term" value="F:RNA binding"/>
    <property type="evidence" value="ECO:0007669"/>
    <property type="project" value="UniProtKB-KW"/>
</dbReference>
<dbReference type="PROSITE" id="PS00092">
    <property type="entry name" value="N6_MTASE"/>
    <property type="match status" value="1"/>
</dbReference>
<evidence type="ECO:0000256" key="4">
    <source>
        <dbReference type="ARBA" id="ARBA00022884"/>
    </source>
</evidence>
<accession>A0AAJ1THT5</accession>
<evidence type="ECO:0000256" key="1">
    <source>
        <dbReference type="ARBA" id="ARBA00022603"/>
    </source>
</evidence>
<evidence type="ECO:0000256" key="3">
    <source>
        <dbReference type="ARBA" id="ARBA00022691"/>
    </source>
</evidence>
<dbReference type="Pfam" id="PF00398">
    <property type="entry name" value="RrnaAD"/>
    <property type="match status" value="1"/>
</dbReference>
<protein>
    <submittedName>
        <fullName evidence="5">Phospholipid N-methyltransferase/cell division protein ZapA (FtsZ GTPase activity inhibitor)</fullName>
    </submittedName>
</protein>
<dbReference type="CDD" id="cd02440">
    <property type="entry name" value="AdoMet_MTases"/>
    <property type="match status" value="1"/>
</dbReference>
<dbReference type="GO" id="GO:0032259">
    <property type="term" value="P:methylation"/>
    <property type="evidence" value="ECO:0007669"/>
    <property type="project" value="UniProtKB-KW"/>
</dbReference>
<dbReference type="EMBL" id="JAUSUV010000017">
    <property type="protein sequence ID" value="MDQ0418739.1"/>
    <property type="molecule type" value="Genomic_DNA"/>
</dbReference>
<comment type="caution">
    <text evidence="5">The sequence shown here is derived from an EMBL/GenBank/DDBJ whole genome shotgun (WGS) entry which is preliminary data.</text>
</comment>
<keyword evidence="3" id="KW-0949">S-adenosyl-L-methionine</keyword>
<sequence>MTSTKQTQKLRNLAESLNEKIQHLRSPDRMTNTHRRLTIAAGMLVEADRFERLKKVTLSIAESIEDGTAIYLKKIKNRTQVETLIREGNRIKRLMDQKKSSYYYSEQHNSYRDTEERELMMEEIMTYTKMPSFECCSYILRDFLGDLDKVLGSNNSREDYDKVMSYYVGLSNQDYIDLLPVRSQMARLLSLGKKHRESKYVSERIHGFLMERKRLESLGIQTDEDYRNVLIEFMAHVNGTQKSVEQRRIDQIKMKEKEVAQTKIPSYFPTPKTIVNQMIEEADIEPSMRVLEPSAGSGHIADDLLETGAEIDVIEINYRLRDLLEQKGHRLVGQDFLQFQEKNIYDRIIMNPPFESGLDVQHIRHAYKLLKQGGKIVALSSEGPFFRQDNISREFREFLEQNEGYSVPLPPNTFRASDRPTGVNSRLLVIEKPQSEIDCEYMSNYSKDYSKGA</sequence>
<dbReference type="InterPro" id="IPR002052">
    <property type="entry name" value="DNA_methylase_N6_adenine_CS"/>
</dbReference>
<gene>
    <name evidence="5" type="ORF">J2Z48_002943</name>
</gene>
<evidence type="ECO:0000313" key="5">
    <source>
        <dbReference type="EMBL" id="MDQ0418739.1"/>
    </source>
</evidence>
<evidence type="ECO:0000256" key="2">
    <source>
        <dbReference type="ARBA" id="ARBA00022679"/>
    </source>
</evidence>
<keyword evidence="1" id="KW-0489">Methyltransferase</keyword>
<dbReference type="AlphaFoldDB" id="A0AAJ1THT5"/>
<dbReference type="PRINTS" id="PR00507">
    <property type="entry name" value="N12N6MTFRASE"/>
</dbReference>
<dbReference type="SUPFAM" id="SSF53335">
    <property type="entry name" value="S-adenosyl-L-methionine-dependent methyltransferases"/>
    <property type="match status" value="1"/>
</dbReference>
<evidence type="ECO:0000313" key="6">
    <source>
        <dbReference type="Proteomes" id="UP001238450"/>
    </source>
</evidence>
<name>A0AAJ1THT5_9BACL</name>
<dbReference type="Proteomes" id="UP001238450">
    <property type="component" value="Unassembled WGS sequence"/>
</dbReference>
<dbReference type="InterPro" id="IPR001737">
    <property type="entry name" value="KsgA/Erm"/>
</dbReference>
<dbReference type="GO" id="GO:0008168">
    <property type="term" value="F:methyltransferase activity"/>
    <property type="evidence" value="ECO:0007669"/>
    <property type="project" value="UniProtKB-KW"/>
</dbReference>
<proteinExistence type="predicted"/>
<dbReference type="RefSeq" id="WP_307254660.1">
    <property type="nucleotide sequence ID" value="NZ_JAUSUV010000017.1"/>
</dbReference>